<dbReference type="InterPro" id="IPR002938">
    <property type="entry name" value="FAD-bd"/>
</dbReference>
<dbReference type="SUPFAM" id="SSF51905">
    <property type="entry name" value="FAD/NAD(P)-binding domain"/>
    <property type="match status" value="1"/>
</dbReference>
<dbReference type="STRING" id="1515439.SAMN06265784_107172"/>
<proteinExistence type="predicted"/>
<evidence type="ECO:0000256" key="1">
    <source>
        <dbReference type="ARBA" id="ARBA00001974"/>
    </source>
</evidence>
<dbReference type="Gene3D" id="3.50.50.60">
    <property type="entry name" value="FAD/NAD(P)-binding domain"/>
    <property type="match status" value="1"/>
</dbReference>
<keyword evidence="3" id="KW-0274">FAD</keyword>
<dbReference type="RefSeq" id="WP_085486840.1">
    <property type="nucleotide sequence ID" value="NZ_FXAT01000007.1"/>
</dbReference>
<dbReference type="Gene3D" id="3.30.70.2450">
    <property type="match status" value="1"/>
</dbReference>
<keyword evidence="2" id="KW-0285">Flavoprotein</keyword>
<dbReference type="Gene3D" id="3.40.30.120">
    <property type="match status" value="1"/>
</dbReference>
<dbReference type="InterPro" id="IPR036188">
    <property type="entry name" value="FAD/NAD-bd_sf"/>
</dbReference>
<dbReference type="PANTHER" id="PTHR43004:SF19">
    <property type="entry name" value="BINDING MONOOXYGENASE, PUTATIVE (JCVI)-RELATED"/>
    <property type="match status" value="1"/>
</dbReference>
<dbReference type="PANTHER" id="PTHR43004">
    <property type="entry name" value="TRK SYSTEM POTASSIUM UPTAKE PROTEIN"/>
    <property type="match status" value="1"/>
</dbReference>
<evidence type="ECO:0000313" key="6">
    <source>
        <dbReference type="Proteomes" id="UP000193228"/>
    </source>
</evidence>
<dbReference type="NCBIfam" id="NF006002">
    <property type="entry name" value="PRK08132.1"/>
    <property type="match status" value="1"/>
</dbReference>
<sequence length="599" mass="66222">MSINYQALSFEYRPCREQRAQREEGVPREKEPAAYPVIVVGAGPVGLATAIDLAQQGVPVVLLDDDCSLSTGSRAICFSKRSLDIFDRLGCGQRMVDKGISWNVGKVFLKNDLVYTFNLQPEAGHHRPAFINLQQYYVEGFLLERAQEMSNLEIRWKSKVVGVQQHGTPGARDASVTLAVETPDGTYALRGRYVVAADGSRSPMRNMMGLDSKGVTFRDRFLIADVKMEAEFPIERWFWFDPPFHPNQSVLLHRQPDNVWRIDFQLGWDADPALEKTPERVMPRVRALLGADVKFELEWVSVYTFSCTRMERFRHGNVLFAGDSAHGVSPFGARGANSGVQDAENLAWKLAMVLDGKAPDALLDTYASEREFAADENIRNSTRSTDFITPKTPVSRVFRDAVLKLSRHYPFARQLTNSGRLSVPAVLRDSPLNTPDRECFDGAMVPGAACVDAPVHMDDEPAWLLRQLGEQFTGVLFCDERGVGEAARAALNALRAAPIPLKLVIVRQGEARDDASALAHLPANIRAVHDTEGLASTRYDAKPGTFYLIRPDQHVCARWRQLDADAVEHALKRALCVEGAAANLDASAHSGASTAPAAH</sequence>
<dbReference type="Proteomes" id="UP000193228">
    <property type="component" value="Unassembled WGS sequence"/>
</dbReference>
<evidence type="ECO:0000313" key="5">
    <source>
        <dbReference type="EMBL" id="SMG55263.1"/>
    </source>
</evidence>
<dbReference type="Pfam" id="PF01494">
    <property type="entry name" value="FAD_binding_3"/>
    <property type="match status" value="1"/>
</dbReference>
<dbReference type="InterPro" id="IPR050641">
    <property type="entry name" value="RIFMO-like"/>
</dbReference>
<reference evidence="6" key="1">
    <citation type="submission" date="2017-04" db="EMBL/GenBank/DDBJ databases">
        <authorList>
            <person name="Varghese N."/>
            <person name="Submissions S."/>
        </authorList>
    </citation>
    <scope>NUCLEOTIDE SEQUENCE [LARGE SCALE GENOMIC DNA]</scope>
    <source>
        <strain evidence="6">LMG 29540</strain>
    </source>
</reference>
<protein>
    <submittedName>
        <fullName evidence="5">3-(3-hydroxy-phenyl)propionate hydroxylase</fullName>
    </submittedName>
</protein>
<gene>
    <name evidence="5" type="ORF">SAMN06265784_107172</name>
</gene>
<evidence type="ECO:0000259" key="4">
    <source>
        <dbReference type="Pfam" id="PF01494"/>
    </source>
</evidence>
<feature type="domain" description="FAD-binding" evidence="4">
    <location>
        <begin position="35"/>
        <end position="380"/>
    </location>
</feature>
<comment type="cofactor">
    <cofactor evidence="1">
        <name>FAD</name>
        <dbReference type="ChEBI" id="CHEBI:57692"/>
    </cofactor>
</comment>
<accession>A0A1X7LPM2</accession>
<dbReference type="EMBL" id="FXAT01000007">
    <property type="protein sequence ID" value="SMG55263.1"/>
    <property type="molecule type" value="Genomic_DNA"/>
</dbReference>
<evidence type="ECO:0000256" key="2">
    <source>
        <dbReference type="ARBA" id="ARBA00022630"/>
    </source>
</evidence>
<evidence type="ECO:0000256" key="3">
    <source>
        <dbReference type="ARBA" id="ARBA00022827"/>
    </source>
</evidence>
<dbReference type="AlphaFoldDB" id="A0A1X7LPM2"/>
<organism evidence="5 6">
    <name type="scientific">Paraburkholderia susongensis</name>
    <dbReference type="NCBI Taxonomy" id="1515439"/>
    <lineage>
        <taxon>Bacteria</taxon>
        <taxon>Pseudomonadati</taxon>
        <taxon>Pseudomonadota</taxon>
        <taxon>Betaproteobacteria</taxon>
        <taxon>Burkholderiales</taxon>
        <taxon>Burkholderiaceae</taxon>
        <taxon>Paraburkholderia</taxon>
    </lineage>
</organism>
<name>A0A1X7LPM2_9BURK</name>
<dbReference type="GO" id="GO:0016709">
    <property type="term" value="F:oxidoreductase activity, acting on paired donors, with incorporation or reduction of molecular oxygen, NAD(P)H as one donor, and incorporation of one atom of oxygen"/>
    <property type="evidence" value="ECO:0007669"/>
    <property type="project" value="UniProtKB-ARBA"/>
</dbReference>
<dbReference type="OrthoDB" id="3443359at2"/>
<dbReference type="PRINTS" id="PR00420">
    <property type="entry name" value="RNGMNOXGNASE"/>
</dbReference>
<dbReference type="GO" id="GO:0071949">
    <property type="term" value="F:FAD binding"/>
    <property type="evidence" value="ECO:0007669"/>
    <property type="project" value="InterPro"/>
</dbReference>
<keyword evidence="6" id="KW-1185">Reference proteome</keyword>